<dbReference type="FunFam" id="1.20.58.390:FF:000073">
    <property type="entry name" value="Neuronal acetylcholine receptor subunit alpha-9-II"/>
    <property type="match status" value="1"/>
</dbReference>
<feature type="chain" id="PRO_5034417556" evidence="5">
    <location>
        <begin position="26"/>
        <end position="498"/>
    </location>
</feature>
<dbReference type="PANTHER" id="PTHR18945">
    <property type="entry name" value="NEUROTRANSMITTER GATED ION CHANNEL"/>
    <property type="match status" value="1"/>
</dbReference>
<dbReference type="InterPro" id="IPR036734">
    <property type="entry name" value="Neur_chan_lig-bd_sf"/>
</dbReference>
<dbReference type="Pfam" id="PF02931">
    <property type="entry name" value="Neur_chan_LBD"/>
    <property type="match status" value="1"/>
</dbReference>
<feature type="compositionally biased region" description="Polar residues" evidence="6">
    <location>
        <begin position="400"/>
        <end position="410"/>
    </location>
</feature>
<dbReference type="SUPFAM" id="SSF90112">
    <property type="entry name" value="Neurotransmitter-gated ion-channel transmembrane pore"/>
    <property type="match status" value="1"/>
</dbReference>
<dbReference type="InterPro" id="IPR036719">
    <property type="entry name" value="Neuro-gated_channel_TM_sf"/>
</dbReference>
<keyword evidence="5" id="KW-0407">Ion channel</keyword>
<reference evidence="10" key="1">
    <citation type="submission" date="2025-08" db="UniProtKB">
        <authorList>
            <consortium name="RefSeq"/>
        </authorList>
    </citation>
    <scope>IDENTIFICATION</scope>
    <source>
        <tissue evidence="10">Whole sample</tissue>
    </source>
</reference>
<dbReference type="InterPro" id="IPR006029">
    <property type="entry name" value="Neurotrans-gated_channel_TM"/>
</dbReference>
<dbReference type="InterPro" id="IPR038050">
    <property type="entry name" value="Neuro_actylchol_rec"/>
</dbReference>
<dbReference type="GO" id="GO:0005230">
    <property type="term" value="F:extracellular ligand-gated monoatomic ion channel activity"/>
    <property type="evidence" value="ECO:0007669"/>
    <property type="project" value="InterPro"/>
</dbReference>
<dbReference type="SUPFAM" id="SSF63712">
    <property type="entry name" value="Nicotinic receptor ligand binding domain-like"/>
    <property type="match status" value="1"/>
</dbReference>
<dbReference type="InterPro" id="IPR006202">
    <property type="entry name" value="Neur_chan_lig-bd"/>
</dbReference>
<dbReference type="GO" id="GO:0004888">
    <property type="term" value="F:transmembrane signaling receptor activity"/>
    <property type="evidence" value="ECO:0007669"/>
    <property type="project" value="InterPro"/>
</dbReference>
<evidence type="ECO:0000259" key="7">
    <source>
        <dbReference type="Pfam" id="PF02931"/>
    </source>
</evidence>
<accession>A0A8B8E1S2</accession>
<feature type="transmembrane region" description="Helical" evidence="5">
    <location>
        <begin position="244"/>
        <end position="268"/>
    </location>
</feature>
<evidence type="ECO:0000256" key="3">
    <source>
        <dbReference type="ARBA" id="ARBA00022989"/>
    </source>
</evidence>
<keyword evidence="5" id="KW-0813">Transport</keyword>
<protein>
    <submittedName>
        <fullName evidence="10">Neuronal acetylcholine receptor subunit alpha-9-like isoform X1</fullName>
    </submittedName>
</protein>
<dbReference type="RefSeq" id="XP_022333674.1">
    <property type="nucleotide sequence ID" value="XM_022477966.1"/>
</dbReference>
<dbReference type="InterPro" id="IPR006201">
    <property type="entry name" value="Neur_channel"/>
</dbReference>
<evidence type="ECO:0000259" key="8">
    <source>
        <dbReference type="Pfam" id="PF02932"/>
    </source>
</evidence>
<gene>
    <name evidence="10" type="primary">LOC111130744</name>
</gene>
<dbReference type="GO" id="GO:0016020">
    <property type="term" value="C:membrane"/>
    <property type="evidence" value="ECO:0007669"/>
    <property type="project" value="UniProtKB-SubCell"/>
</dbReference>
<evidence type="ECO:0000313" key="10">
    <source>
        <dbReference type="RefSeq" id="XP_022333674.1"/>
    </source>
</evidence>
<dbReference type="Gene3D" id="2.70.170.10">
    <property type="entry name" value="Neurotransmitter-gated ion-channel ligand-binding domain"/>
    <property type="match status" value="1"/>
</dbReference>
<dbReference type="FunFam" id="2.70.170.10:FF:000030">
    <property type="entry name" value="AcetylCholine Receptor"/>
    <property type="match status" value="1"/>
</dbReference>
<evidence type="ECO:0000256" key="4">
    <source>
        <dbReference type="ARBA" id="ARBA00023136"/>
    </source>
</evidence>
<dbReference type="CDD" id="cd18997">
    <property type="entry name" value="LGIC_ECD_nAChR"/>
    <property type="match status" value="1"/>
</dbReference>
<evidence type="ECO:0000256" key="2">
    <source>
        <dbReference type="ARBA" id="ARBA00022692"/>
    </source>
</evidence>
<evidence type="ECO:0000256" key="5">
    <source>
        <dbReference type="RuleBase" id="RU000687"/>
    </source>
</evidence>
<evidence type="ECO:0000256" key="1">
    <source>
        <dbReference type="ARBA" id="ARBA00004141"/>
    </source>
</evidence>
<comment type="similarity">
    <text evidence="5">Belongs to the ligand-gated ion channel (TC 1.A.9) family.</text>
</comment>
<dbReference type="Pfam" id="PF02932">
    <property type="entry name" value="Neur_chan_memb"/>
    <property type="match status" value="1"/>
</dbReference>
<proteinExistence type="inferred from homology"/>
<comment type="subcellular location">
    <subcellularLocation>
        <location evidence="1">Membrane</location>
        <topology evidence="1">Multi-pass membrane protein</topology>
    </subcellularLocation>
</comment>
<dbReference type="Gene3D" id="1.20.58.390">
    <property type="entry name" value="Neurotransmitter-gated ion-channel transmembrane domain"/>
    <property type="match status" value="2"/>
</dbReference>
<dbReference type="Proteomes" id="UP000694844">
    <property type="component" value="Chromosome 4"/>
</dbReference>
<dbReference type="InterPro" id="IPR018000">
    <property type="entry name" value="Neurotransmitter_ion_chnl_CS"/>
</dbReference>
<feature type="transmembrane region" description="Helical" evidence="5">
    <location>
        <begin position="305"/>
        <end position="330"/>
    </location>
</feature>
<keyword evidence="3 5" id="KW-1133">Transmembrane helix</keyword>
<feature type="domain" description="Neurotransmitter-gated ion-channel transmembrane" evidence="8">
    <location>
        <begin position="250"/>
        <end position="490"/>
    </location>
</feature>
<keyword evidence="2 5" id="KW-0812">Transmembrane</keyword>
<dbReference type="OrthoDB" id="6095221at2759"/>
<dbReference type="PRINTS" id="PR00252">
    <property type="entry name" value="NRIONCHANNEL"/>
</dbReference>
<keyword evidence="5" id="KW-0732">Signal</keyword>
<feature type="transmembrane region" description="Helical" evidence="5">
    <location>
        <begin position="275"/>
        <end position="293"/>
    </location>
</feature>
<dbReference type="CDD" id="cd19051">
    <property type="entry name" value="LGIC_TM_cation"/>
    <property type="match status" value="1"/>
</dbReference>
<sequence length="498" mass="56574">MDYSFNGISLLSFTSLLSCVIVINSAPTVIDPLYNHLFTNTSYNSKLIPVCSQGGKVDVFFGTALRQMMNLNEKDQTLLINIWLRLKWNDCRLSWNTTQYNNSHIVVPYDTVWVPDITLYDSSAEEEMMPGKTEYRATIYPSGTVYYNFPTVLQSACLVNVLYFPMDTQICTLKFGSWSHSGTELDLYPSTDQGRPITDLTNLVYHNEWDVVSMKADRNVLYYQCCPDPYPDITFSLEIKRKPLFYIMSILFPCILTASVAALGFALPPESGEKVSLEITVLLSLAVFLLMVTDQLPPSSVNFPYVGMYFASSMILVSFSCAMTVLVLNIHFRGATGNKLPNWMRRLFLGRLSWLLFVKTGKTNSNKVHSKKTDSEKQEELNQNTFTNKTFKMDHEDSTKLPTSNGNIHSQPRLPSIVTNTSSRDLLLRSGDPMLTLLTEQCETLKKIEGHMQQDESEEQTNNEWYLLAKVLDRLCLFIYIFMTILTSIIFLAKMGGS</sequence>
<keyword evidence="5" id="KW-0406">Ion transport</keyword>
<evidence type="ECO:0000313" key="9">
    <source>
        <dbReference type="Proteomes" id="UP000694844"/>
    </source>
</evidence>
<dbReference type="AlphaFoldDB" id="A0A8B8E1S2"/>
<feature type="signal peptide" evidence="5">
    <location>
        <begin position="1"/>
        <end position="25"/>
    </location>
</feature>
<feature type="domain" description="Neurotransmitter-gated ion-channel ligand-binding" evidence="7">
    <location>
        <begin position="33"/>
        <end position="243"/>
    </location>
</feature>
<name>A0A8B8E1S2_CRAVI</name>
<dbReference type="PROSITE" id="PS00236">
    <property type="entry name" value="NEUROTR_ION_CHANNEL"/>
    <property type="match status" value="1"/>
</dbReference>
<keyword evidence="4 5" id="KW-0472">Membrane</keyword>
<feature type="transmembrane region" description="Helical" evidence="5">
    <location>
        <begin position="475"/>
        <end position="493"/>
    </location>
</feature>
<feature type="region of interest" description="Disordered" evidence="6">
    <location>
        <begin position="395"/>
        <end position="414"/>
    </location>
</feature>
<organism evidence="9 10">
    <name type="scientific">Crassostrea virginica</name>
    <name type="common">Eastern oyster</name>
    <dbReference type="NCBI Taxonomy" id="6565"/>
    <lineage>
        <taxon>Eukaryota</taxon>
        <taxon>Metazoa</taxon>
        <taxon>Spiralia</taxon>
        <taxon>Lophotrochozoa</taxon>
        <taxon>Mollusca</taxon>
        <taxon>Bivalvia</taxon>
        <taxon>Autobranchia</taxon>
        <taxon>Pteriomorphia</taxon>
        <taxon>Ostreida</taxon>
        <taxon>Ostreoidea</taxon>
        <taxon>Ostreidae</taxon>
        <taxon>Crassostrea</taxon>
    </lineage>
</organism>
<dbReference type="GeneID" id="111130744"/>
<keyword evidence="9" id="KW-1185">Reference proteome</keyword>
<dbReference type="KEGG" id="cvn:111130744"/>
<evidence type="ECO:0000256" key="6">
    <source>
        <dbReference type="SAM" id="MobiDB-lite"/>
    </source>
</evidence>
<dbReference type="NCBIfam" id="TIGR00860">
    <property type="entry name" value="LIC"/>
    <property type="match status" value="1"/>
</dbReference>